<feature type="chain" id="PRO_5026351991" evidence="1">
    <location>
        <begin position="18"/>
        <end position="168"/>
    </location>
</feature>
<keyword evidence="3" id="KW-1185">Reference proteome</keyword>
<dbReference type="Proteomes" id="UP000501168">
    <property type="component" value="Chromosome"/>
</dbReference>
<evidence type="ECO:0000313" key="3">
    <source>
        <dbReference type="Proteomes" id="UP000501168"/>
    </source>
</evidence>
<name>A0A6G9IEB8_9GAMM</name>
<organism evidence="2 3">
    <name type="scientific">Zophobihabitans entericus</name>
    <dbReference type="NCBI Taxonomy" id="1635327"/>
    <lineage>
        <taxon>Bacteria</taxon>
        <taxon>Pseudomonadati</taxon>
        <taxon>Pseudomonadota</taxon>
        <taxon>Gammaproteobacteria</taxon>
        <taxon>Orbales</taxon>
        <taxon>Orbaceae</taxon>
        <taxon>Zophobihabitans</taxon>
    </lineage>
</organism>
<accession>A0A6G9IEB8</accession>
<dbReference type="NCBIfam" id="TIGR03765">
    <property type="entry name" value="ICE_PFL_4695"/>
    <property type="match status" value="1"/>
</dbReference>
<dbReference type="AlphaFoldDB" id="A0A6G9IEB8"/>
<feature type="signal peptide" evidence="1">
    <location>
        <begin position="1"/>
        <end position="17"/>
    </location>
</feature>
<evidence type="ECO:0000313" key="2">
    <source>
        <dbReference type="EMBL" id="QIQ22162.1"/>
    </source>
</evidence>
<dbReference type="InterPro" id="IPR021300">
    <property type="entry name" value="Integr_conj_element_PFL4695"/>
</dbReference>
<dbReference type="Pfam" id="PF11072">
    <property type="entry name" value="DUF2859"/>
    <property type="match status" value="1"/>
</dbReference>
<dbReference type="RefSeq" id="WP_166917459.1">
    <property type="nucleotide sequence ID" value="NZ_CP050253.1"/>
</dbReference>
<keyword evidence="1" id="KW-0732">Signal</keyword>
<reference evidence="2 3" key="1">
    <citation type="submission" date="2020-03" db="EMBL/GenBank/DDBJ databases">
        <title>Complete genome sequence of Orbus sp. IPMB12 (BCRC 80908).</title>
        <authorList>
            <person name="Lo W.-S."/>
            <person name="Chang T.-H."/>
            <person name="Kuo C.-H."/>
        </authorList>
    </citation>
    <scope>NUCLEOTIDE SEQUENCE [LARGE SCALE GENOMIC DNA]</scope>
    <source>
        <strain evidence="2 3">IPMB12</strain>
    </source>
</reference>
<sequence>MKYLFFIIAFISTFSHANSIVVKNKGGVSALPYYEAIGLTKEPPSSPVTIQRPTRPNKVDESAFLPVQSKLLNPGRFSARQMKMPGFSPIFLIGNDSLSKRWLAENQTKLKLLGAMGLVVQVDNIQQLHQIRSIAPELKLSPVSGDDIAKRLRLQHYPVLITENGISQ</sequence>
<dbReference type="EMBL" id="CP050253">
    <property type="protein sequence ID" value="QIQ22162.1"/>
    <property type="molecule type" value="Genomic_DNA"/>
</dbReference>
<dbReference type="KEGG" id="orb:IPMB12_10980"/>
<gene>
    <name evidence="2" type="ORF">IPMB12_10980</name>
</gene>
<proteinExistence type="predicted"/>
<evidence type="ECO:0000256" key="1">
    <source>
        <dbReference type="SAM" id="SignalP"/>
    </source>
</evidence>
<dbReference type="InParanoid" id="A0A6G9IEB8"/>
<protein>
    <submittedName>
        <fullName evidence="2">Integrating conjugative element protein</fullName>
    </submittedName>
</protein>